<reference evidence="2" key="1">
    <citation type="submission" date="2023-07" db="EMBL/GenBank/DDBJ databases">
        <title>draft genome sequence of fig (Ficus carica).</title>
        <authorList>
            <person name="Takahashi T."/>
            <person name="Nishimura K."/>
        </authorList>
    </citation>
    <scope>NUCLEOTIDE SEQUENCE</scope>
</reference>
<proteinExistence type="predicted"/>
<dbReference type="AlphaFoldDB" id="A0AA88JC31"/>
<evidence type="ECO:0000259" key="1">
    <source>
        <dbReference type="Pfam" id="PF03732"/>
    </source>
</evidence>
<dbReference type="Pfam" id="PF03732">
    <property type="entry name" value="Retrotrans_gag"/>
    <property type="match status" value="1"/>
</dbReference>
<keyword evidence="3" id="KW-1185">Reference proteome</keyword>
<gene>
    <name evidence="2" type="ORF">TIFTF001_035775</name>
</gene>
<sequence length="437" mass="49717">MISLVVSERRPLRSGLPTPSPQVLQHFLPESLKGAALRWFCNLPPESIDSFDELSLEFMRSYSVHIQSGKTTKDLWSVVQGPHESLALILSVSVKRFRRSQGWMTEQMPYTELKDSSSWRKRMNVYNVIYLEQGRKLQKPVKNVRRHFDMNILIRPDDPSELIAHLKRQDFVTWPKKLPENPARDTTKYCEFHKDHGHQTIDCRALRAEVIELLKKGHIREFLTENGRETYGLGSETKERRVVQQIEDTPSPPPVRKMIATQPIATILPDDPIEHSISFHSSEATSLSRPHDDALVLTVNVSNCEVGRILVDNGSSANVLFLSTLKEMELSESDIECSTAVLTGFNGESTAAIGKIKLPVFAAGENKLTTFLVLDCPSTYNIILGRPWIHMMKAVPSTYHQRIQFPTKRGIREIKGNQEVAHTCYLHSLKMKKSDQL</sequence>
<name>A0AA88JC31_FICCA</name>
<organism evidence="2 3">
    <name type="scientific">Ficus carica</name>
    <name type="common">Common fig</name>
    <dbReference type="NCBI Taxonomy" id="3494"/>
    <lineage>
        <taxon>Eukaryota</taxon>
        <taxon>Viridiplantae</taxon>
        <taxon>Streptophyta</taxon>
        <taxon>Embryophyta</taxon>
        <taxon>Tracheophyta</taxon>
        <taxon>Spermatophyta</taxon>
        <taxon>Magnoliopsida</taxon>
        <taxon>eudicotyledons</taxon>
        <taxon>Gunneridae</taxon>
        <taxon>Pentapetalae</taxon>
        <taxon>rosids</taxon>
        <taxon>fabids</taxon>
        <taxon>Rosales</taxon>
        <taxon>Moraceae</taxon>
        <taxon>Ficeae</taxon>
        <taxon>Ficus</taxon>
    </lineage>
</organism>
<dbReference type="InterPro" id="IPR005162">
    <property type="entry name" value="Retrotrans_gag_dom"/>
</dbReference>
<evidence type="ECO:0000313" key="3">
    <source>
        <dbReference type="Proteomes" id="UP001187192"/>
    </source>
</evidence>
<dbReference type="PANTHER" id="PTHR33240:SF8">
    <property type="entry name" value="OS03G0439900 PROTEIN"/>
    <property type="match status" value="1"/>
</dbReference>
<comment type="caution">
    <text evidence="2">The sequence shown here is derived from an EMBL/GenBank/DDBJ whole genome shotgun (WGS) entry which is preliminary data.</text>
</comment>
<dbReference type="Gene3D" id="2.40.70.10">
    <property type="entry name" value="Acid Proteases"/>
    <property type="match status" value="1"/>
</dbReference>
<feature type="domain" description="Retrotransposon gag" evidence="1">
    <location>
        <begin position="27"/>
        <end position="87"/>
    </location>
</feature>
<dbReference type="CDD" id="cd00303">
    <property type="entry name" value="retropepsin_like"/>
    <property type="match status" value="1"/>
</dbReference>
<dbReference type="PANTHER" id="PTHR33240">
    <property type="entry name" value="OS08G0508500 PROTEIN"/>
    <property type="match status" value="1"/>
</dbReference>
<dbReference type="InterPro" id="IPR021109">
    <property type="entry name" value="Peptidase_aspartic_dom_sf"/>
</dbReference>
<dbReference type="Proteomes" id="UP001187192">
    <property type="component" value="Unassembled WGS sequence"/>
</dbReference>
<accession>A0AA88JC31</accession>
<protein>
    <recommendedName>
        <fullName evidence="1">Retrotransposon gag domain-containing protein</fullName>
    </recommendedName>
</protein>
<dbReference type="EMBL" id="BTGU01000355">
    <property type="protein sequence ID" value="GMN66711.1"/>
    <property type="molecule type" value="Genomic_DNA"/>
</dbReference>
<evidence type="ECO:0000313" key="2">
    <source>
        <dbReference type="EMBL" id="GMN66711.1"/>
    </source>
</evidence>